<dbReference type="Proteomes" id="UP000567922">
    <property type="component" value="Unassembled WGS sequence"/>
</dbReference>
<keyword evidence="2" id="KW-1185">Reference proteome</keyword>
<dbReference type="OrthoDB" id="5125103at2"/>
<name>A0A839RS12_9ACTN</name>
<evidence type="ECO:0000313" key="2">
    <source>
        <dbReference type="Proteomes" id="UP000567922"/>
    </source>
</evidence>
<dbReference type="EMBL" id="JACHWS010000003">
    <property type="protein sequence ID" value="MBB3039340.1"/>
    <property type="molecule type" value="Genomic_DNA"/>
</dbReference>
<dbReference type="AlphaFoldDB" id="A0A839RS12"/>
<comment type="caution">
    <text evidence="1">The sequence shown here is derived from an EMBL/GenBank/DDBJ whole genome shotgun (WGS) entry which is preliminary data.</text>
</comment>
<reference evidence="1 2" key="1">
    <citation type="submission" date="2020-08" db="EMBL/GenBank/DDBJ databases">
        <title>Sequencing the genomes of 1000 actinobacteria strains.</title>
        <authorList>
            <person name="Klenk H.-P."/>
        </authorList>
    </citation>
    <scope>NUCLEOTIDE SEQUENCE [LARGE SCALE GENOMIC DNA]</scope>
    <source>
        <strain evidence="1 2">DSM 45258</strain>
    </source>
</reference>
<protein>
    <recommendedName>
        <fullName evidence="3">Antitoxin</fullName>
    </recommendedName>
</protein>
<evidence type="ECO:0008006" key="3">
    <source>
        <dbReference type="Google" id="ProtNLM"/>
    </source>
</evidence>
<dbReference type="RefSeq" id="WP_013805668.1">
    <property type="nucleotide sequence ID" value="NZ_BDDI01000016.1"/>
</dbReference>
<gene>
    <name evidence="1" type="ORF">FHU29_003809</name>
</gene>
<organism evidence="1 2">
    <name type="scientific">Hoyosella altamirensis</name>
    <dbReference type="NCBI Taxonomy" id="616997"/>
    <lineage>
        <taxon>Bacteria</taxon>
        <taxon>Bacillati</taxon>
        <taxon>Actinomycetota</taxon>
        <taxon>Actinomycetes</taxon>
        <taxon>Mycobacteriales</taxon>
        <taxon>Hoyosellaceae</taxon>
        <taxon>Hoyosella</taxon>
    </lineage>
</organism>
<accession>A0A839RS12</accession>
<dbReference type="InterPro" id="IPR028037">
    <property type="entry name" value="Antitoxin_Rv0909/MT0933"/>
</dbReference>
<sequence>MSAFDSVKDLAAKAQTLVNENAAKAQTLVNENASKAKSLIVSKKGDIDSAVDKAASFVDTQTKGKFTAQVSKVQENAKKIVPAE</sequence>
<dbReference type="Pfam" id="PF14013">
    <property type="entry name" value="MT0933_antitox"/>
    <property type="match status" value="1"/>
</dbReference>
<proteinExistence type="predicted"/>
<evidence type="ECO:0000313" key="1">
    <source>
        <dbReference type="EMBL" id="MBB3039340.1"/>
    </source>
</evidence>